<name>A0A1A8XT18_9RHOO</name>
<protein>
    <recommendedName>
        <fullName evidence="3">Lipoprotein</fullName>
    </recommendedName>
</protein>
<dbReference type="EMBL" id="FLQY01000163">
    <property type="protein sequence ID" value="SBT07881.1"/>
    <property type="molecule type" value="Genomic_DNA"/>
</dbReference>
<accession>A0A1A8XT18</accession>
<evidence type="ECO:0008006" key="3">
    <source>
        <dbReference type="Google" id="ProtNLM"/>
    </source>
</evidence>
<evidence type="ECO:0000313" key="2">
    <source>
        <dbReference type="Proteomes" id="UP000199600"/>
    </source>
</evidence>
<sequence>MPNTMVGRQPPAESIDSAAFLNMRYLIVALIVTLVGCATPEPTAIQTPEIRVSESTWWAIDEDIDAAALAATGPARNYARGYMGSWVSLVRQRSESDFIPWYTSYWTQQWLAIKVGWYTLSGGEGEDLAKKRLTSYLQEQYLERVLDPVAEEINPEVVRENVLTLYIRLLGEQLQEIRRYYGVPQDQFDRRLEAISSIAQDPPAAHSASLYQLVHAHPITSLPAYAALIARSREAADGAGPRPSGYSLLPVAEQAAETLVAKLALSGGAGVAAAAVGGVAGLAISLGVAGFGAIAHESDRPEMEAQVRENLNSALDEMWHSLMDDPVTGVMAGVYHIYEQIDRSLTAAHARPVESESER</sequence>
<dbReference type="AlphaFoldDB" id="A0A1A8XT18"/>
<keyword evidence="2" id="KW-1185">Reference proteome</keyword>
<dbReference type="Proteomes" id="UP000199600">
    <property type="component" value="Unassembled WGS sequence"/>
</dbReference>
<reference evidence="1 2" key="1">
    <citation type="submission" date="2016-06" db="EMBL/GenBank/DDBJ databases">
        <authorList>
            <person name="Kjaerup R.B."/>
            <person name="Dalgaard T.S."/>
            <person name="Juul-Madsen H.R."/>
        </authorList>
    </citation>
    <scope>NUCLEOTIDE SEQUENCE [LARGE SCALE GENOMIC DNA]</scope>
    <source>
        <strain evidence="1">2</strain>
    </source>
</reference>
<organism evidence="1 2">
    <name type="scientific">Candidatus Propionivibrio aalborgensis</name>
    <dbReference type="NCBI Taxonomy" id="1860101"/>
    <lineage>
        <taxon>Bacteria</taxon>
        <taxon>Pseudomonadati</taxon>
        <taxon>Pseudomonadota</taxon>
        <taxon>Betaproteobacteria</taxon>
        <taxon>Rhodocyclales</taxon>
        <taxon>Rhodocyclaceae</taxon>
        <taxon>Propionivibrio</taxon>
    </lineage>
</organism>
<gene>
    <name evidence="1" type="ORF">PROAA_2450004</name>
</gene>
<evidence type="ECO:0000313" key="1">
    <source>
        <dbReference type="EMBL" id="SBT07881.1"/>
    </source>
</evidence>
<proteinExistence type="predicted"/>